<keyword evidence="3" id="KW-0813">Transport</keyword>
<dbReference type="Proteomes" id="UP000246073">
    <property type="component" value="Unassembled WGS sequence"/>
</dbReference>
<accession>A0A2P9HFR3</accession>
<name>A0A2P9HFR3_9HYPH</name>
<evidence type="ECO:0000256" key="3">
    <source>
        <dbReference type="ARBA" id="ARBA00022448"/>
    </source>
</evidence>
<keyword evidence="4 7" id="KW-0812">Transmembrane</keyword>
<keyword evidence="6 7" id="KW-0472">Membrane</keyword>
<comment type="subcellular location">
    <subcellularLocation>
        <location evidence="1">Membrane</location>
        <topology evidence="1">Multi-pass membrane protein</topology>
    </subcellularLocation>
</comment>
<evidence type="ECO:0000256" key="1">
    <source>
        <dbReference type="ARBA" id="ARBA00004141"/>
    </source>
</evidence>
<reference evidence="9" key="1">
    <citation type="submission" date="2017-12" db="EMBL/GenBank/DDBJ databases">
        <authorList>
            <person name="Diaz M."/>
        </authorList>
    </citation>
    <scope>NUCLEOTIDE SEQUENCE [LARGE SCALE GENOMIC DNA]</scope>
    <source>
        <strain evidence="9">FI11154</strain>
    </source>
</reference>
<proteinExistence type="inferred from homology"/>
<dbReference type="PANTHER" id="PTHR12778:SF10">
    <property type="entry name" value="MAJOR FACILITATOR SUPERFAMILY DOMAIN-CONTAINING PROTEIN 3"/>
    <property type="match status" value="1"/>
</dbReference>
<keyword evidence="5 7" id="KW-1133">Transmembrane helix</keyword>
<gene>
    <name evidence="8" type="ORF">OHAE_2864</name>
</gene>
<evidence type="ECO:0000256" key="2">
    <source>
        <dbReference type="ARBA" id="ARBA00008335"/>
    </source>
</evidence>
<evidence type="ECO:0000256" key="5">
    <source>
        <dbReference type="ARBA" id="ARBA00022989"/>
    </source>
</evidence>
<evidence type="ECO:0000256" key="4">
    <source>
        <dbReference type="ARBA" id="ARBA00022692"/>
    </source>
</evidence>
<feature type="transmembrane region" description="Helical" evidence="7">
    <location>
        <begin position="350"/>
        <end position="371"/>
    </location>
</feature>
<feature type="transmembrane region" description="Helical" evidence="7">
    <location>
        <begin position="82"/>
        <end position="106"/>
    </location>
</feature>
<feature type="transmembrane region" description="Helical" evidence="7">
    <location>
        <begin position="179"/>
        <end position="199"/>
    </location>
</feature>
<comment type="similarity">
    <text evidence="2">Belongs to the major facilitator superfamily.</text>
</comment>
<dbReference type="GO" id="GO:0016020">
    <property type="term" value="C:membrane"/>
    <property type="evidence" value="ECO:0007669"/>
    <property type="project" value="UniProtKB-SubCell"/>
</dbReference>
<dbReference type="Gene3D" id="1.20.1250.20">
    <property type="entry name" value="MFS general substrate transporter like domains"/>
    <property type="match status" value="2"/>
</dbReference>
<feature type="transmembrane region" description="Helical" evidence="7">
    <location>
        <begin position="255"/>
        <end position="277"/>
    </location>
</feature>
<dbReference type="AlphaFoldDB" id="A0A2P9HFR3"/>
<feature type="transmembrane region" description="Helical" evidence="7">
    <location>
        <begin position="112"/>
        <end position="133"/>
    </location>
</feature>
<feature type="transmembrane region" description="Helical" evidence="7">
    <location>
        <begin position="377"/>
        <end position="402"/>
    </location>
</feature>
<dbReference type="SUPFAM" id="SSF103473">
    <property type="entry name" value="MFS general substrate transporter"/>
    <property type="match status" value="1"/>
</dbReference>
<evidence type="ECO:0000256" key="7">
    <source>
        <dbReference type="SAM" id="Phobius"/>
    </source>
</evidence>
<protein>
    <submittedName>
        <fullName evidence="8">AmpG permease</fullName>
    </submittedName>
</protein>
<dbReference type="PANTHER" id="PTHR12778">
    <property type="entry name" value="SOLUTE CARRIER FAMILY 33 ACETYL-COA TRANSPORTER -RELATED"/>
    <property type="match status" value="1"/>
</dbReference>
<evidence type="ECO:0000313" key="9">
    <source>
        <dbReference type="Proteomes" id="UP000246073"/>
    </source>
</evidence>
<dbReference type="InterPro" id="IPR011701">
    <property type="entry name" value="MFS"/>
</dbReference>
<feature type="transmembrane region" description="Helical" evidence="7">
    <location>
        <begin position="53"/>
        <end position="70"/>
    </location>
</feature>
<evidence type="ECO:0000313" key="8">
    <source>
        <dbReference type="EMBL" id="SPL62932.1"/>
    </source>
</evidence>
<organism evidence="8 9">
    <name type="scientific">Ochrobactrum soli</name>
    <dbReference type="NCBI Taxonomy" id="2448455"/>
    <lineage>
        <taxon>Bacteria</taxon>
        <taxon>Pseudomonadati</taxon>
        <taxon>Pseudomonadota</taxon>
        <taxon>Alphaproteobacteria</taxon>
        <taxon>Hyphomicrobiales</taxon>
        <taxon>Brucellaceae</taxon>
        <taxon>Brucella/Ochrobactrum group</taxon>
        <taxon>Ochrobactrum</taxon>
    </lineage>
</organism>
<dbReference type="EMBL" id="OOFM01000004">
    <property type="protein sequence ID" value="SPL62932.1"/>
    <property type="molecule type" value="Genomic_DNA"/>
</dbReference>
<dbReference type="InterPro" id="IPR004752">
    <property type="entry name" value="AmpG_permease/AT-1"/>
</dbReference>
<feature type="transmembrane region" description="Helical" evidence="7">
    <location>
        <begin position="289"/>
        <end position="309"/>
    </location>
</feature>
<evidence type="ECO:0000256" key="6">
    <source>
        <dbReference type="ARBA" id="ARBA00023136"/>
    </source>
</evidence>
<sequence length="410" mass="42575">MQKQADQPSPTVAPARVFLTISGLYVAQSVIGGITWSGLPAIMRDSGVPLDRIGLVSLIILPWALKFLWAPAVERFRLPHSGAARTATIILGGGAVSVIGLLIIGLIDPSQIYPLLGILMLIAFATATVDIACDGYAVQSLSEDNYGWGNAAQVGGAYLGSAIGAGLFLVLVGAFGWRIAIWTMALILVLLGLPFALFARKGSVAETRPHVPSLAAALRRRDIRRGLAAAAVYVIAQKAGLAMLGPFLIDSGLDLTTVGLLNGAGSMFVGLAAALAGGGLVRAFGMRKILAVALLLQALCFLFFAIHAGDKTASVQLIAVAIISSSGVVALGFVALYAQFMLWSDPRQAGVDFTLFQCMDALISMAGGVAAGYAAQYFGYGVFFSIVGALALAAIPAMWALCATHLRGRP</sequence>
<dbReference type="GO" id="GO:0022857">
    <property type="term" value="F:transmembrane transporter activity"/>
    <property type="evidence" value="ECO:0007669"/>
    <property type="project" value="InterPro"/>
</dbReference>
<feature type="transmembrane region" description="Helical" evidence="7">
    <location>
        <begin position="154"/>
        <end position="173"/>
    </location>
</feature>
<dbReference type="InterPro" id="IPR036259">
    <property type="entry name" value="MFS_trans_sf"/>
</dbReference>
<feature type="transmembrane region" description="Helical" evidence="7">
    <location>
        <begin position="315"/>
        <end position="338"/>
    </location>
</feature>
<dbReference type="Pfam" id="PF07690">
    <property type="entry name" value="MFS_1"/>
    <property type="match status" value="1"/>
</dbReference>
<feature type="transmembrane region" description="Helical" evidence="7">
    <location>
        <begin position="227"/>
        <end position="249"/>
    </location>
</feature>